<dbReference type="Proteomes" id="UP001597041">
    <property type="component" value="Unassembled WGS sequence"/>
</dbReference>
<protein>
    <submittedName>
        <fullName evidence="1">DUF1307 domain-containing protein</fullName>
    </submittedName>
</protein>
<accession>A0ABW3NE13</accession>
<reference evidence="2" key="1">
    <citation type="journal article" date="2019" name="Int. J. Syst. Evol. Microbiol.">
        <title>The Global Catalogue of Microorganisms (GCM) 10K type strain sequencing project: providing services to taxonomists for standard genome sequencing and annotation.</title>
        <authorList>
            <consortium name="The Broad Institute Genomics Platform"/>
            <consortium name="The Broad Institute Genome Sequencing Center for Infectious Disease"/>
            <person name="Wu L."/>
            <person name="Ma J."/>
        </authorList>
    </citation>
    <scope>NUCLEOTIDE SEQUENCE [LARGE SCALE GENOMIC DNA]</scope>
    <source>
        <strain evidence="2">CCUG 56608</strain>
    </source>
</reference>
<evidence type="ECO:0000313" key="2">
    <source>
        <dbReference type="Proteomes" id="UP001597041"/>
    </source>
</evidence>
<evidence type="ECO:0000313" key="1">
    <source>
        <dbReference type="EMBL" id="MFD1064896.1"/>
    </source>
</evidence>
<dbReference type="SUPFAM" id="SSF160704">
    <property type="entry name" value="YehR-like"/>
    <property type="match status" value="1"/>
</dbReference>
<dbReference type="InterPro" id="IPR036699">
    <property type="entry name" value="YehR-like_sf"/>
</dbReference>
<sequence length="154" mass="17021">MAKKNRFIATGLIVLLIFSLILTACSSDQETVTYQLEEGNNSIETTFVADDGEITEQSSRSVTSYDSIEGIESQEEAEALLVPSAEPLQGIEGLEYNLDFEEDQFIETITIDFAGADLSELPGLDEVIDNEEENLKLDDAVESLEEQGFEQVKE</sequence>
<keyword evidence="2" id="KW-1185">Reference proteome</keyword>
<dbReference type="EMBL" id="JBHTKK010000002">
    <property type="protein sequence ID" value="MFD1064896.1"/>
    <property type="molecule type" value="Genomic_DNA"/>
</dbReference>
<name>A0ABW3NE13_9BACI</name>
<gene>
    <name evidence="1" type="ORF">ACFQ19_02555</name>
</gene>
<proteinExistence type="predicted"/>
<organism evidence="1 2">
    <name type="scientific">Oceanobacillus locisalsi</name>
    <dbReference type="NCBI Taxonomy" id="546107"/>
    <lineage>
        <taxon>Bacteria</taxon>
        <taxon>Bacillati</taxon>
        <taxon>Bacillota</taxon>
        <taxon>Bacilli</taxon>
        <taxon>Bacillales</taxon>
        <taxon>Bacillaceae</taxon>
        <taxon>Oceanobacillus</taxon>
    </lineage>
</organism>
<dbReference type="Pfam" id="PF06998">
    <property type="entry name" value="DUF1307"/>
    <property type="match status" value="1"/>
</dbReference>
<dbReference type="InterPro" id="IPR009736">
    <property type="entry name" value="DUF1307"/>
</dbReference>
<dbReference type="PROSITE" id="PS51257">
    <property type="entry name" value="PROKAR_LIPOPROTEIN"/>
    <property type="match status" value="1"/>
</dbReference>
<dbReference type="RefSeq" id="WP_379590400.1">
    <property type="nucleotide sequence ID" value="NZ_JBHTKK010000002.1"/>
</dbReference>
<comment type="caution">
    <text evidence="1">The sequence shown here is derived from an EMBL/GenBank/DDBJ whole genome shotgun (WGS) entry which is preliminary data.</text>
</comment>
<dbReference type="Gene3D" id="3.30.1830.10">
    <property type="entry name" value="YehR-like"/>
    <property type="match status" value="1"/>
</dbReference>